<protein>
    <submittedName>
        <fullName evidence="1">tRNA dimethylallyltransferase 9</fullName>
    </submittedName>
</protein>
<name>A0A438E5C6_VITVI</name>
<dbReference type="Pfam" id="PF01715">
    <property type="entry name" value="IPPT"/>
    <property type="match status" value="1"/>
</dbReference>
<evidence type="ECO:0000313" key="2">
    <source>
        <dbReference type="Proteomes" id="UP000288805"/>
    </source>
</evidence>
<dbReference type="Gene3D" id="3.40.50.300">
    <property type="entry name" value="P-loop containing nucleotide triphosphate hydrolases"/>
    <property type="match status" value="1"/>
</dbReference>
<dbReference type="GO" id="GO:0016740">
    <property type="term" value="F:transferase activity"/>
    <property type="evidence" value="ECO:0007669"/>
    <property type="project" value="UniProtKB-KW"/>
</dbReference>
<reference evidence="1 2" key="1">
    <citation type="journal article" date="2018" name="PLoS Genet.">
        <title>Population sequencing reveals clonal diversity and ancestral inbreeding in the grapevine cultivar Chardonnay.</title>
        <authorList>
            <person name="Roach M.J."/>
            <person name="Johnson D.L."/>
            <person name="Bohlmann J."/>
            <person name="van Vuuren H.J."/>
            <person name="Jones S.J."/>
            <person name="Pretorius I.S."/>
            <person name="Schmidt S.A."/>
            <person name="Borneman A.R."/>
        </authorList>
    </citation>
    <scope>NUCLEOTIDE SEQUENCE [LARGE SCALE GENOMIC DNA]</scope>
    <source>
        <strain evidence="2">cv. Chardonnay</strain>
        <tissue evidence="1">Leaf</tissue>
    </source>
</reference>
<accession>A0A438E5C6</accession>
<keyword evidence="1" id="KW-0808">Transferase</keyword>
<proteinExistence type="predicted"/>
<dbReference type="Proteomes" id="UP000288805">
    <property type="component" value="Unassembled WGS sequence"/>
</dbReference>
<dbReference type="EMBL" id="QGNW01001390">
    <property type="protein sequence ID" value="RVW42977.1"/>
    <property type="molecule type" value="Genomic_DNA"/>
</dbReference>
<dbReference type="InterPro" id="IPR027417">
    <property type="entry name" value="P-loop_NTPase"/>
</dbReference>
<comment type="caution">
    <text evidence="1">The sequence shown here is derived from an EMBL/GenBank/DDBJ whole genome shotgun (WGS) entry which is preliminary data.</text>
</comment>
<gene>
    <name evidence="1" type="primary">IPT9_2</name>
    <name evidence="1" type="ORF">CK203_076302</name>
</gene>
<organism evidence="1 2">
    <name type="scientific">Vitis vinifera</name>
    <name type="common">Grape</name>
    <dbReference type="NCBI Taxonomy" id="29760"/>
    <lineage>
        <taxon>Eukaryota</taxon>
        <taxon>Viridiplantae</taxon>
        <taxon>Streptophyta</taxon>
        <taxon>Embryophyta</taxon>
        <taxon>Tracheophyta</taxon>
        <taxon>Spermatophyta</taxon>
        <taxon>Magnoliopsida</taxon>
        <taxon>eudicotyledons</taxon>
        <taxon>Gunneridae</taxon>
        <taxon>Pentapetalae</taxon>
        <taxon>rosids</taxon>
        <taxon>Vitales</taxon>
        <taxon>Vitaceae</taxon>
        <taxon>Viteae</taxon>
        <taxon>Vitis</taxon>
    </lineage>
</organism>
<dbReference type="AlphaFoldDB" id="A0A438E5C6"/>
<sequence length="65" mass="7431">MCFYQGKSPLERYGWYGVIIKVYRGLDVGSAKPSLMDRKEVPHHLVDILHPSEGILLPDQYTLKA</sequence>
<evidence type="ECO:0000313" key="1">
    <source>
        <dbReference type="EMBL" id="RVW42977.1"/>
    </source>
</evidence>